<feature type="transmembrane region" description="Helical" evidence="3">
    <location>
        <begin position="477"/>
        <end position="499"/>
    </location>
</feature>
<evidence type="ECO:0000256" key="3">
    <source>
        <dbReference type="SAM" id="Phobius"/>
    </source>
</evidence>
<dbReference type="VEuPathDB" id="GiardiaDB:QR46_1146"/>
<dbReference type="VEuPathDB" id="GiardiaDB:GL50581_3481"/>
<dbReference type="SMART" id="SM00382">
    <property type="entry name" value="AAA"/>
    <property type="match status" value="1"/>
</dbReference>
<feature type="transmembrane region" description="Helical" evidence="3">
    <location>
        <begin position="448"/>
        <end position="471"/>
    </location>
</feature>
<dbReference type="PANTHER" id="PTHR43038:SF3">
    <property type="entry name" value="ABC TRANSPORTER G FAMILY MEMBER 20 ISOFORM X1"/>
    <property type="match status" value="1"/>
</dbReference>
<feature type="transmembrane region" description="Helical" evidence="3">
    <location>
        <begin position="531"/>
        <end position="557"/>
    </location>
</feature>
<feature type="transmembrane region" description="Helical" evidence="3">
    <location>
        <begin position="73"/>
        <end position="94"/>
    </location>
</feature>
<dbReference type="VEuPathDB" id="GiardiaDB:DHA2_17165"/>
<dbReference type="InterPro" id="IPR003439">
    <property type="entry name" value="ABC_transporter-like_ATP-bd"/>
</dbReference>
<reference evidence="5" key="2">
    <citation type="journal article" date="2013" name="Genome Biol. Evol.">
        <title>Genome sequencing of Giardia lamblia genotypes A2 and B isolates (DH and GS) and comparative analysis with the genomes of genotypes A1 and E (WB and Pig).</title>
        <authorList>
            <person name="Adam R.D."/>
            <person name="Dahlstrom E.W."/>
            <person name="Martens C.A."/>
            <person name="Bruno D.P."/>
            <person name="Barbian K.D."/>
            <person name="Ricklefs S.M."/>
            <person name="Hernandez M.M."/>
            <person name="Narla N.P."/>
            <person name="Patel R.B."/>
            <person name="Porcella S.F."/>
            <person name="Nash T.E."/>
        </authorList>
    </citation>
    <scope>NUCLEOTIDE SEQUENCE [LARGE SCALE GENOMIC DNA]</scope>
    <source>
        <strain evidence="5">DH</strain>
    </source>
</reference>
<proteinExistence type="predicted"/>
<evidence type="ECO:0000256" key="2">
    <source>
        <dbReference type="ARBA" id="ARBA00022840"/>
    </source>
</evidence>
<dbReference type="SUPFAM" id="SSF52540">
    <property type="entry name" value="P-loop containing nucleoside triphosphate hydrolases"/>
    <property type="match status" value="1"/>
</dbReference>
<dbReference type="InterPro" id="IPR027417">
    <property type="entry name" value="P-loop_NTPase"/>
</dbReference>
<dbReference type="PANTHER" id="PTHR43038">
    <property type="entry name" value="ATP-BINDING CASSETTE, SUB-FAMILY H, MEMBER 1"/>
    <property type="match status" value="1"/>
</dbReference>
<feature type="domain" description="ABC transporter" evidence="4">
    <location>
        <begin position="591"/>
        <end position="815"/>
    </location>
</feature>
<reference evidence="5" key="1">
    <citation type="submission" date="2012-02" db="EMBL/GenBank/DDBJ databases">
        <authorList>
            <person name="Feng W."/>
            <person name="Liu Z."/>
            <person name="Li S."/>
            <person name="Tang W."/>
            <person name="Yang J."/>
        </authorList>
    </citation>
    <scope>NUCLEOTIDE SEQUENCE</scope>
    <source>
        <strain evidence="5">DH</strain>
    </source>
</reference>
<protein>
    <submittedName>
        <fullName evidence="5">ABC transporter ATP-binding protein</fullName>
    </submittedName>
</protein>
<organism evidence="5">
    <name type="scientific">Giardia intestinalis</name>
    <name type="common">Giardia lamblia</name>
    <dbReference type="NCBI Taxonomy" id="5741"/>
    <lineage>
        <taxon>Eukaryota</taxon>
        <taxon>Metamonada</taxon>
        <taxon>Diplomonadida</taxon>
        <taxon>Hexamitidae</taxon>
        <taxon>Giardiinae</taxon>
        <taxon>Giardia</taxon>
    </lineage>
</organism>
<dbReference type="GO" id="GO:0005524">
    <property type="term" value="F:ATP binding"/>
    <property type="evidence" value="ECO:0007669"/>
    <property type="project" value="UniProtKB-KW"/>
</dbReference>
<gene>
    <name evidence="5" type="ORF">DHA2_17165</name>
</gene>
<sequence>MSGQQYWGSRSMHGPHWSDASRLALASPHPVLSSKLGSKSKKDMAKGTRIRSIPISNQLSAFIVFFLKLQLMNWMSTLFVVIFPFIFYIMLYALKELLYWLTEGAPLRIGLIEIAMTLFATPVSQPLKTNASLPYLIDQQKYHLTNGLSIGHSFSATSTPVTGLTFGSIGNCHGTTTVLNVLPIIQLIPIPGIKISADSLGLKTCKDGTQTNYTGSIHNLSINSQPIIDSAIFTVMTETFYLQPEEQFSLNPEFYTVRNNQLNFSIMGPLEIHNLDRCNFSIYTRDCPLLETNQAIVGGSTNVTEDTYLKSTTDMVYRAWYQLRYASGTPEQGAPGLPEGLPVGKPIPQFKVIDYVLIPDVRWITDVLMEQGSYLVLLFIGHIVIPLITVLLVTQACTGFTSLIYSSGLHPVVYYLTFFIYYYLVSLAMSVINVFASMAFSMDSVNKLGGLLVIITFTYPIFSIPLAFAFAMAFKSVFSAAIISWFSVIFVPQMILLLSKVLPFRINILAWFLPFSSLSYITSSITIESGAINGILVFCAIQCAIYGPVMLFLEIYLTARGIAKRKGLLKSQQLEQAELTIAEDDQENIAVSVSNLSKTFKARSGYVHAVKNLSFQVRTGEIFSLLGHNGCGKSTTVNMIAGAIPLTSGSIKLNGYLCFAPQYDVLPNDTRVDHVMTMFGRMRGLSKKECEKEMDELLTTLNLRQVKHKTIKQCSGGSQRRISFACACIGTKPLDVVLCDEVTTGLSRTDAMGVWNVLLGLQKRNISVILISHDLDEAEMLSTNVLFMSGGRGIKQGNPTELCMSTEYQICKIKSSHPISELEPLVADGRITCVHEANDLIYQIKLDIMTPEEVLDVALKYEDCFVDNVGLEDVFFSIESYLHKEQSER</sequence>
<dbReference type="Gene3D" id="3.40.50.300">
    <property type="entry name" value="P-loop containing nucleotide triphosphate hydrolases"/>
    <property type="match status" value="1"/>
</dbReference>
<dbReference type="VEuPathDB" id="GiardiaDB:GL50803_0017165"/>
<feature type="transmembrane region" description="Helical" evidence="3">
    <location>
        <begin position="372"/>
        <end position="393"/>
    </location>
</feature>
<dbReference type="EMBL" id="AHGT01000009">
    <property type="protein sequence ID" value="ESU38751.1"/>
    <property type="molecule type" value="Genomic_DNA"/>
</dbReference>
<keyword evidence="1" id="KW-0547">Nucleotide-binding</keyword>
<name>V6TJ20_GIAIN</name>
<keyword evidence="3" id="KW-0472">Membrane</keyword>
<accession>V6TJ20</accession>
<comment type="caution">
    <text evidence="5">The sequence shown here is derived from an EMBL/GenBank/DDBJ whole genome shotgun (WGS) entry which is preliminary data.</text>
</comment>
<keyword evidence="3" id="KW-1133">Transmembrane helix</keyword>
<dbReference type="InterPro" id="IPR003593">
    <property type="entry name" value="AAA+_ATPase"/>
</dbReference>
<dbReference type="PROSITE" id="PS50893">
    <property type="entry name" value="ABC_TRANSPORTER_2"/>
    <property type="match status" value="1"/>
</dbReference>
<feature type="transmembrane region" description="Helical" evidence="3">
    <location>
        <begin position="506"/>
        <end position="525"/>
    </location>
</feature>
<keyword evidence="2 5" id="KW-0067">ATP-binding</keyword>
<dbReference type="Pfam" id="PF00005">
    <property type="entry name" value="ABC_tran"/>
    <property type="match status" value="1"/>
</dbReference>
<evidence type="ECO:0000256" key="1">
    <source>
        <dbReference type="ARBA" id="ARBA00022741"/>
    </source>
</evidence>
<dbReference type="GO" id="GO:0016887">
    <property type="term" value="F:ATP hydrolysis activity"/>
    <property type="evidence" value="ECO:0007669"/>
    <property type="project" value="InterPro"/>
</dbReference>
<keyword evidence="3" id="KW-0812">Transmembrane</keyword>
<feature type="transmembrane region" description="Helical" evidence="3">
    <location>
        <begin position="413"/>
        <end position="436"/>
    </location>
</feature>
<dbReference type="Proteomes" id="UP000018320">
    <property type="component" value="Unassembled WGS sequence"/>
</dbReference>
<evidence type="ECO:0000259" key="4">
    <source>
        <dbReference type="PROSITE" id="PS50893"/>
    </source>
</evidence>
<evidence type="ECO:0000313" key="5">
    <source>
        <dbReference type="EMBL" id="ESU38751.1"/>
    </source>
</evidence>
<dbReference type="AlphaFoldDB" id="V6TJ20"/>